<keyword evidence="3" id="KW-0862">Zinc</keyword>
<dbReference type="InterPro" id="IPR019787">
    <property type="entry name" value="Znf_PHD-finger"/>
</dbReference>
<proteinExistence type="predicted"/>
<dbReference type="GO" id="GO:0003677">
    <property type="term" value="F:DNA binding"/>
    <property type="evidence" value="ECO:0007669"/>
    <property type="project" value="InterPro"/>
</dbReference>
<dbReference type="InterPro" id="IPR051647">
    <property type="entry name" value="Mediator_comp_sub12"/>
</dbReference>
<evidence type="ECO:0000256" key="3">
    <source>
        <dbReference type="ARBA" id="ARBA00022833"/>
    </source>
</evidence>
<dbReference type="EMBL" id="CAJNOJ010000758">
    <property type="protein sequence ID" value="CAF1519542.1"/>
    <property type="molecule type" value="Genomic_DNA"/>
</dbReference>
<dbReference type="InterPro" id="IPR001965">
    <property type="entry name" value="Znf_PHD"/>
</dbReference>
<protein>
    <recommendedName>
        <fullName evidence="10">PHD-type domain-containing protein</fullName>
    </recommendedName>
</protein>
<feature type="compositionally biased region" description="Low complexity" evidence="5">
    <location>
        <begin position="68"/>
        <end position="79"/>
    </location>
</feature>
<evidence type="ECO:0000256" key="5">
    <source>
        <dbReference type="SAM" id="MobiDB-lite"/>
    </source>
</evidence>
<evidence type="ECO:0000313" key="8">
    <source>
        <dbReference type="EMBL" id="CAF1519542.1"/>
    </source>
</evidence>
<reference evidence="8" key="1">
    <citation type="submission" date="2021-02" db="EMBL/GenBank/DDBJ databases">
        <authorList>
            <person name="Nowell W R."/>
        </authorList>
    </citation>
    <scope>NUCLEOTIDE SEQUENCE</scope>
</reference>
<keyword evidence="2 4" id="KW-0863">Zinc-finger</keyword>
<dbReference type="PROSITE" id="PS51058">
    <property type="entry name" value="ZF_CXXC"/>
    <property type="match status" value="1"/>
</dbReference>
<feature type="region of interest" description="Disordered" evidence="5">
    <location>
        <begin position="173"/>
        <end position="203"/>
    </location>
</feature>
<feature type="domain" description="CXXC-type" evidence="7">
    <location>
        <begin position="205"/>
        <end position="251"/>
    </location>
</feature>
<dbReference type="Gene3D" id="3.30.40.10">
    <property type="entry name" value="Zinc/RING finger domain, C3HC4 (zinc finger)"/>
    <property type="match status" value="1"/>
</dbReference>
<evidence type="ECO:0008006" key="10">
    <source>
        <dbReference type="Google" id="ProtNLM"/>
    </source>
</evidence>
<dbReference type="Pfam" id="PF02008">
    <property type="entry name" value="zf-CXXC"/>
    <property type="match status" value="1"/>
</dbReference>
<dbReference type="InterPro" id="IPR013083">
    <property type="entry name" value="Znf_RING/FYVE/PHD"/>
</dbReference>
<evidence type="ECO:0000259" key="7">
    <source>
        <dbReference type="PROSITE" id="PS51058"/>
    </source>
</evidence>
<comment type="caution">
    <text evidence="8">The sequence shown here is derived from an EMBL/GenBank/DDBJ whole genome shotgun (WGS) entry which is preliminary data.</text>
</comment>
<keyword evidence="1" id="KW-0479">Metal-binding</keyword>
<dbReference type="GO" id="GO:0008270">
    <property type="term" value="F:zinc ion binding"/>
    <property type="evidence" value="ECO:0007669"/>
    <property type="project" value="UniProtKB-KW"/>
</dbReference>
<dbReference type="PANTHER" id="PTHR46007:SF8">
    <property type="entry name" value="C2H2-TYPE DOMAIN-CONTAINING PROTEIN"/>
    <property type="match status" value="1"/>
</dbReference>
<dbReference type="PROSITE" id="PS50016">
    <property type="entry name" value="ZF_PHD_2"/>
    <property type="match status" value="1"/>
</dbReference>
<dbReference type="AlphaFoldDB" id="A0A815UIA9"/>
<dbReference type="GO" id="GO:0045944">
    <property type="term" value="P:positive regulation of transcription by RNA polymerase II"/>
    <property type="evidence" value="ECO:0007669"/>
    <property type="project" value="TreeGrafter"/>
</dbReference>
<dbReference type="PANTHER" id="PTHR46007">
    <property type="entry name" value="MEDIATOR OF RNA POLYMERASE II TRANSCRIPTION SUBUNIT 12"/>
    <property type="match status" value="1"/>
</dbReference>
<feature type="compositionally biased region" description="Low complexity" evidence="5">
    <location>
        <begin position="470"/>
        <end position="483"/>
    </location>
</feature>
<feature type="domain" description="PHD-type" evidence="6">
    <location>
        <begin position="258"/>
        <end position="327"/>
    </location>
</feature>
<feature type="compositionally biased region" description="Low complexity" evidence="5">
    <location>
        <begin position="178"/>
        <end position="195"/>
    </location>
</feature>
<gene>
    <name evidence="8" type="ORF">EDS130_LOCUS43783</name>
</gene>
<sequence length="514" mass="58342">MEHFLIDHVSNDYSLTRTDQTELHYNYNQKQLSIESNHHSQNERTTITETLRGIKRKSSTGSDDMQQQHHSSFHQQQHQPQHHLHHHHPHHHAQQQSSHHRQYETLSMQQHQQTTTNVVTLHPSTTILLSGPLASSNSPQQQTQSNLANYYAAQQQQQQQQQQQHYVINYHHTNGNNQYSTTTSPSTPTQQHYQTNTDKTSTAKDRHKRVRCKQCEPCCRDDCSECVHCKDMPKFGGVGKMKQCCLTKQCIAPILPSTASCQVCSKKKGSRKLSQLKPEEILYECERCMEIHHLPCFHTAHPDASTSEGVFSDDIPETWLCPKCITANTPEPPLYKLRPIVRRTLVTTNKGKNGLIELPYLDPSQQQPPSQQQMNINHHLLQQQQHHSLAQPLPLPHSELHHLHHGHLDLHHIYTTGGSNSNPNVNLGGLIPNHNDLHCDLYSEQYETMENEAKKRRLYATMYAPNGNNDSSGTSTDPSSSLNGGSGNNGLVGLDDLSTSLNDSDLYVPQMFAV</sequence>
<organism evidence="8 9">
    <name type="scientific">Adineta ricciae</name>
    <name type="common">Rotifer</name>
    <dbReference type="NCBI Taxonomy" id="249248"/>
    <lineage>
        <taxon>Eukaryota</taxon>
        <taxon>Metazoa</taxon>
        <taxon>Spiralia</taxon>
        <taxon>Gnathifera</taxon>
        <taxon>Rotifera</taxon>
        <taxon>Eurotatoria</taxon>
        <taxon>Bdelloidea</taxon>
        <taxon>Adinetida</taxon>
        <taxon>Adinetidae</taxon>
        <taxon>Adineta</taxon>
    </lineage>
</organism>
<dbReference type="GO" id="GO:0003713">
    <property type="term" value="F:transcription coactivator activity"/>
    <property type="evidence" value="ECO:0007669"/>
    <property type="project" value="TreeGrafter"/>
</dbReference>
<accession>A0A815UIA9</accession>
<evidence type="ECO:0000259" key="6">
    <source>
        <dbReference type="PROSITE" id="PS50016"/>
    </source>
</evidence>
<evidence type="ECO:0000256" key="1">
    <source>
        <dbReference type="ARBA" id="ARBA00022723"/>
    </source>
</evidence>
<evidence type="ECO:0000256" key="2">
    <source>
        <dbReference type="ARBA" id="ARBA00022771"/>
    </source>
</evidence>
<dbReference type="SMART" id="SM00249">
    <property type="entry name" value="PHD"/>
    <property type="match status" value="1"/>
</dbReference>
<feature type="region of interest" description="Disordered" evidence="5">
    <location>
        <begin position="57"/>
        <end position="116"/>
    </location>
</feature>
<dbReference type="GO" id="GO:0016592">
    <property type="term" value="C:mediator complex"/>
    <property type="evidence" value="ECO:0007669"/>
    <property type="project" value="TreeGrafter"/>
</dbReference>
<evidence type="ECO:0000313" key="9">
    <source>
        <dbReference type="Proteomes" id="UP000663852"/>
    </source>
</evidence>
<dbReference type="Pfam" id="PF16866">
    <property type="entry name" value="PHD_4"/>
    <property type="match status" value="1"/>
</dbReference>
<dbReference type="InterPro" id="IPR002857">
    <property type="entry name" value="Znf_CXXC"/>
</dbReference>
<dbReference type="Proteomes" id="UP000663852">
    <property type="component" value="Unassembled WGS sequence"/>
</dbReference>
<name>A0A815UIA9_ADIRI</name>
<feature type="region of interest" description="Disordered" evidence="5">
    <location>
        <begin position="463"/>
        <end position="488"/>
    </location>
</feature>
<evidence type="ECO:0000256" key="4">
    <source>
        <dbReference type="PROSITE-ProRule" id="PRU00509"/>
    </source>
</evidence>
<feature type="compositionally biased region" description="Basic residues" evidence="5">
    <location>
        <begin position="80"/>
        <end position="93"/>
    </location>
</feature>
<dbReference type="OrthoDB" id="5876800at2759"/>